<dbReference type="Pfam" id="PF12680">
    <property type="entry name" value="SnoaL_2"/>
    <property type="match status" value="1"/>
</dbReference>
<protein>
    <submittedName>
        <fullName evidence="2">Nuclear transport factor 2 family protein</fullName>
    </submittedName>
</protein>
<evidence type="ECO:0000313" key="2">
    <source>
        <dbReference type="EMBL" id="WEK46650.1"/>
    </source>
</evidence>
<dbReference type="SUPFAM" id="SSF54427">
    <property type="entry name" value="NTF2-like"/>
    <property type="match status" value="1"/>
</dbReference>
<gene>
    <name evidence="2" type="ORF">P0Y56_16845</name>
</gene>
<organism evidence="2 3">
    <name type="scientific">Candidatus Andeanibacterium colombiense</name>
    <dbReference type="NCBI Taxonomy" id="3121345"/>
    <lineage>
        <taxon>Bacteria</taxon>
        <taxon>Pseudomonadati</taxon>
        <taxon>Pseudomonadota</taxon>
        <taxon>Alphaproteobacteria</taxon>
        <taxon>Sphingomonadales</taxon>
        <taxon>Sphingomonadaceae</taxon>
        <taxon>Candidatus Andeanibacterium</taxon>
    </lineage>
</organism>
<dbReference type="NCBIfam" id="TIGR02096">
    <property type="entry name" value="ketosteroid isomerase-related protein"/>
    <property type="match status" value="1"/>
</dbReference>
<dbReference type="InterPro" id="IPR011721">
    <property type="entry name" value="CHP02096"/>
</dbReference>
<evidence type="ECO:0000313" key="3">
    <source>
        <dbReference type="Proteomes" id="UP001218362"/>
    </source>
</evidence>
<dbReference type="InterPro" id="IPR032710">
    <property type="entry name" value="NTF2-like_dom_sf"/>
</dbReference>
<dbReference type="AlphaFoldDB" id="A0AAJ5X2R4"/>
<dbReference type="EMBL" id="CP119316">
    <property type="protein sequence ID" value="WEK46650.1"/>
    <property type="molecule type" value="Genomic_DNA"/>
</dbReference>
<name>A0AAJ5X2R4_9SPHN</name>
<evidence type="ECO:0000259" key="1">
    <source>
        <dbReference type="Pfam" id="PF12680"/>
    </source>
</evidence>
<reference evidence="2" key="1">
    <citation type="submission" date="2023-03" db="EMBL/GenBank/DDBJ databases">
        <title>Andean soil-derived lignocellulolytic bacterial consortium as a source of novel taxa and putative plastic-active enzymes.</title>
        <authorList>
            <person name="Diaz-Garcia L."/>
            <person name="Chuvochina M."/>
            <person name="Feuerriegel G."/>
            <person name="Bunk B."/>
            <person name="Sproer C."/>
            <person name="Streit W.R."/>
            <person name="Rodriguez L.M."/>
            <person name="Overmann J."/>
            <person name="Jimenez D.J."/>
        </authorList>
    </citation>
    <scope>NUCLEOTIDE SEQUENCE</scope>
    <source>
        <strain evidence="2">MAG 26</strain>
    </source>
</reference>
<dbReference type="InterPro" id="IPR037401">
    <property type="entry name" value="SnoaL-like"/>
</dbReference>
<feature type="domain" description="SnoaL-like" evidence="1">
    <location>
        <begin position="12"/>
        <end position="121"/>
    </location>
</feature>
<dbReference type="KEGG" id="acob:P0Y56_16845"/>
<dbReference type="Proteomes" id="UP001218362">
    <property type="component" value="Chromosome"/>
</dbReference>
<sequence length="140" mass="15096">MSQAATLELIGKYYAAFNAGDGEGMLACLTETIAHDVNQGARQEGKDAFRAFLAHMDRSYAEKLTDIVVMANADGSRAAAEFVVHGEYLTTDEGLPEAKGQKYVLPAGAFFDIEGGLIARVTVYYNLEDWIAQVSKPLAA</sequence>
<proteinExistence type="predicted"/>
<accession>A0AAJ5X2R4</accession>
<dbReference type="Gene3D" id="3.10.450.50">
    <property type="match status" value="1"/>
</dbReference>